<dbReference type="AlphaFoldDB" id="A0A7C2NYX0"/>
<dbReference type="SUPFAM" id="SSF53784">
    <property type="entry name" value="Phosphofructokinase"/>
    <property type="match status" value="1"/>
</dbReference>
<feature type="binding site" description="in other chain" evidence="14">
    <location>
        <begin position="252"/>
        <end position="255"/>
    </location>
    <ligand>
        <name>substrate</name>
        <note>ligand shared between dimeric partners</note>
    </ligand>
</feature>
<dbReference type="HAMAP" id="MF_00339">
    <property type="entry name" value="Phosphofructokinase_I_B1"/>
    <property type="match status" value="1"/>
</dbReference>
<dbReference type="Pfam" id="PF00365">
    <property type="entry name" value="PFK"/>
    <property type="match status" value="1"/>
</dbReference>
<dbReference type="GO" id="GO:0046872">
    <property type="term" value="F:metal ion binding"/>
    <property type="evidence" value="ECO:0007669"/>
    <property type="project" value="UniProtKB-KW"/>
</dbReference>
<dbReference type="EMBL" id="DSOL01000094">
    <property type="protein sequence ID" value="HEN27690.1"/>
    <property type="molecule type" value="Genomic_DNA"/>
</dbReference>
<evidence type="ECO:0000313" key="17">
    <source>
        <dbReference type="EMBL" id="HGL18235.1"/>
    </source>
</evidence>
<dbReference type="PANTHER" id="PTHR13697">
    <property type="entry name" value="PHOSPHOFRUCTOKINASE"/>
    <property type="match status" value="1"/>
</dbReference>
<dbReference type="Gene3D" id="3.40.50.460">
    <property type="entry name" value="Phosphofructokinase domain"/>
    <property type="match status" value="1"/>
</dbReference>
<gene>
    <name evidence="14" type="primary">pfkA</name>
    <name evidence="16" type="ORF">ENQ77_03315</name>
    <name evidence="17" type="ORF">ENU66_07910</name>
</gene>
<evidence type="ECO:0000256" key="12">
    <source>
        <dbReference type="ARBA" id="ARBA00023152"/>
    </source>
</evidence>
<dbReference type="FunFam" id="3.40.50.460:FF:000002">
    <property type="entry name" value="ATP-dependent 6-phosphofructokinase"/>
    <property type="match status" value="1"/>
</dbReference>
<keyword evidence="9 14" id="KW-0418">Kinase</keyword>
<feature type="binding site" description="in other chain" evidence="14">
    <location>
        <begin position="187"/>
        <end position="189"/>
    </location>
    <ligand>
        <name>ADP</name>
        <dbReference type="ChEBI" id="CHEBI:456216"/>
        <note>allosteric activator; ligand shared between dimeric partners</note>
    </ligand>
</feature>
<evidence type="ECO:0000256" key="14">
    <source>
        <dbReference type="HAMAP-Rule" id="MF_00339"/>
    </source>
</evidence>
<evidence type="ECO:0000256" key="3">
    <source>
        <dbReference type="ARBA" id="ARBA00004679"/>
    </source>
</evidence>
<feature type="domain" description="Phosphofructokinase" evidence="15">
    <location>
        <begin position="5"/>
        <end position="278"/>
    </location>
</feature>
<comment type="catalytic activity">
    <reaction evidence="13 14">
        <text>beta-D-fructose 6-phosphate + ATP = beta-D-fructose 1,6-bisphosphate + ADP + H(+)</text>
        <dbReference type="Rhea" id="RHEA:16109"/>
        <dbReference type="ChEBI" id="CHEBI:15378"/>
        <dbReference type="ChEBI" id="CHEBI:30616"/>
        <dbReference type="ChEBI" id="CHEBI:32966"/>
        <dbReference type="ChEBI" id="CHEBI:57634"/>
        <dbReference type="ChEBI" id="CHEBI:456216"/>
        <dbReference type="EC" id="2.7.1.11"/>
    </reaction>
</comment>
<dbReference type="PRINTS" id="PR00476">
    <property type="entry name" value="PHFRCTKINASE"/>
</dbReference>
<dbReference type="GO" id="GO:0048029">
    <property type="term" value="F:monosaccharide binding"/>
    <property type="evidence" value="ECO:0007669"/>
    <property type="project" value="TreeGrafter"/>
</dbReference>
<feature type="binding site" evidence="14">
    <location>
        <position position="13"/>
    </location>
    <ligand>
        <name>ATP</name>
        <dbReference type="ChEBI" id="CHEBI:30616"/>
    </ligand>
</feature>
<keyword evidence="11 14" id="KW-0460">Magnesium</keyword>
<keyword evidence="7 14" id="KW-0479">Metal-binding</keyword>
<keyword evidence="4 14" id="KW-0963">Cytoplasm</keyword>
<feature type="binding site" evidence="14">
    <location>
        <position position="246"/>
    </location>
    <ligand>
        <name>substrate</name>
        <note>ligand shared between dimeric partners</note>
    </ligand>
</feature>
<dbReference type="NCBIfam" id="NF002872">
    <property type="entry name" value="PRK03202.1"/>
    <property type="match status" value="1"/>
</dbReference>
<feature type="binding site" evidence="14">
    <location>
        <position position="105"/>
    </location>
    <ligand>
        <name>Mg(2+)</name>
        <dbReference type="ChEBI" id="CHEBI:18420"/>
        <note>catalytic</note>
    </ligand>
</feature>
<feature type="binding site" description="in other chain" evidence="14">
    <location>
        <position position="224"/>
    </location>
    <ligand>
        <name>substrate</name>
        <note>ligand shared between dimeric partners</note>
    </ligand>
</feature>
<feature type="binding site" description="in other chain" evidence="14">
    <location>
        <begin position="127"/>
        <end position="129"/>
    </location>
    <ligand>
        <name>substrate</name>
        <note>ligand shared between dimeric partners</note>
    </ligand>
</feature>
<evidence type="ECO:0000256" key="8">
    <source>
        <dbReference type="ARBA" id="ARBA00022741"/>
    </source>
</evidence>
<comment type="function">
    <text evidence="14">Catalyzes the phosphorylation of D-fructose 6-phosphate to fructose 1,6-bisphosphate by ATP, the first committing step of glycolysis.</text>
</comment>
<dbReference type="GO" id="GO:0042802">
    <property type="term" value="F:identical protein binding"/>
    <property type="evidence" value="ECO:0007669"/>
    <property type="project" value="TreeGrafter"/>
</dbReference>
<keyword evidence="10 14" id="KW-0067">ATP-binding</keyword>
<dbReference type="UniPathway" id="UPA00109">
    <property type="reaction ID" value="UER00182"/>
</dbReference>
<keyword evidence="5 14" id="KW-0021">Allosteric enzyme</keyword>
<evidence type="ECO:0000256" key="2">
    <source>
        <dbReference type="ARBA" id="ARBA00004496"/>
    </source>
</evidence>
<dbReference type="PANTHER" id="PTHR13697:SF4">
    <property type="entry name" value="ATP-DEPENDENT 6-PHOSPHOFRUCTOKINASE"/>
    <property type="match status" value="1"/>
</dbReference>
<dbReference type="EMBL" id="DTDJ01000047">
    <property type="protein sequence ID" value="HGL18235.1"/>
    <property type="molecule type" value="Genomic_DNA"/>
</dbReference>
<dbReference type="EC" id="2.7.1.11" evidence="14"/>
<evidence type="ECO:0000259" key="15">
    <source>
        <dbReference type="Pfam" id="PF00365"/>
    </source>
</evidence>
<dbReference type="InterPro" id="IPR012003">
    <property type="entry name" value="ATP_PFK_prok-type"/>
</dbReference>
<evidence type="ECO:0000256" key="9">
    <source>
        <dbReference type="ARBA" id="ARBA00022777"/>
    </source>
</evidence>
<dbReference type="PIRSF" id="PIRSF000532">
    <property type="entry name" value="ATP_PFK_prok"/>
    <property type="match status" value="1"/>
</dbReference>
<evidence type="ECO:0000256" key="7">
    <source>
        <dbReference type="ARBA" id="ARBA00022723"/>
    </source>
</evidence>
<feature type="active site" description="Proton acceptor" evidence="14">
    <location>
        <position position="129"/>
    </location>
</feature>
<evidence type="ECO:0000256" key="1">
    <source>
        <dbReference type="ARBA" id="ARBA00001946"/>
    </source>
</evidence>
<evidence type="ECO:0000256" key="4">
    <source>
        <dbReference type="ARBA" id="ARBA00022490"/>
    </source>
</evidence>
<dbReference type="GO" id="GO:0030388">
    <property type="term" value="P:fructose 1,6-bisphosphate metabolic process"/>
    <property type="evidence" value="ECO:0007669"/>
    <property type="project" value="TreeGrafter"/>
</dbReference>
<dbReference type="GO" id="GO:0006002">
    <property type="term" value="P:fructose 6-phosphate metabolic process"/>
    <property type="evidence" value="ECO:0007669"/>
    <property type="project" value="InterPro"/>
</dbReference>
<evidence type="ECO:0000256" key="13">
    <source>
        <dbReference type="ARBA" id="ARBA00048070"/>
    </source>
</evidence>
<reference evidence="16" key="1">
    <citation type="journal article" date="2020" name="mSystems">
        <title>Genome- and Community-Level Interaction Insights into Carbon Utilization and Element Cycling Functions of Hydrothermarchaeota in Hydrothermal Sediment.</title>
        <authorList>
            <person name="Zhou Z."/>
            <person name="Liu Y."/>
            <person name="Xu W."/>
            <person name="Pan J."/>
            <person name="Luo Z.H."/>
            <person name="Li M."/>
        </authorList>
    </citation>
    <scope>NUCLEOTIDE SEQUENCE [LARGE SCALE GENOMIC DNA]</scope>
    <source>
        <strain evidence="16">SpSt-34</strain>
        <strain evidence="17">SpSt-69</strain>
    </source>
</reference>
<accession>A0A7C2NYX0</accession>
<feature type="binding site" evidence="14">
    <location>
        <begin position="23"/>
        <end position="27"/>
    </location>
    <ligand>
        <name>ADP</name>
        <dbReference type="ChEBI" id="CHEBI:456216"/>
        <note>allosteric activator; ligand shared between dimeric partners</note>
    </ligand>
</feature>
<dbReference type="InterPro" id="IPR012828">
    <property type="entry name" value="PFKA_ATP_prok"/>
</dbReference>
<keyword evidence="8 14" id="KW-0547">Nucleotide-binding</keyword>
<comment type="subunit">
    <text evidence="14">Homotetramer.</text>
</comment>
<name>A0A7C2NYX0_UNCW3</name>
<feature type="binding site" evidence="14">
    <location>
        <begin position="104"/>
        <end position="107"/>
    </location>
    <ligand>
        <name>ATP</name>
        <dbReference type="ChEBI" id="CHEBI:30616"/>
    </ligand>
</feature>
<evidence type="ECO:0000256" key="5">
    <source>
        <dbReference type="ARBA" id="ARBA00022533"/>
    </source>
</evidence>
<dbReference type="Gene3D" id="3.40.50.450">
    <property type="match status" value="1"/>
</dbReference>
<dbReference type="GO" id="GO:0061621">
    <property type="term" value="P:canonical glycolysis"/>
    <property type="evidence" value="ECO:0007669"/>
    <property type="project" value="TreeGrafter"/>
</dbReference>
<comment type="caution">
    <text evidence="16">The sequence shown here is derived from an EMBL/GenBank/DDBJ whole genome shotgun (WGS) entry which is preliminary data.</text>
</comment>
<dbReference type="InterPro" id="IPR000023">
    <property type="entry name" value="Phosphofructokinase_dom"/>
</dbReference>
<protein>
    <recommendedName>
        <fullName evidence="14">ATP-dependent 6-phosphofructokinase</fullName>
        <shortName evidence="14">ATP-PFK</shortName>
        <shortName evidence="14">Phosphofructokinase</shortName>
        <ecNumber evidence="14">2.7.1.11</ecNumber>
    </recommendedName>
    <alternativeName>
        <fullName evidence="14">Phosphohexokinase</fullName>
    </alternativeName>
</protein>
<dbReference type="GO" id="GO:0070095">
    <property type="term" value="F:fructose-6-phosphate binding"/>
    <property type="evidence" value="ECO:0007669"/>
    <property type="project" value="TreeGrafter"/>
</dbReference>
<dbReference type="GO" id="GO:0016208">
    <property type="term" value="F:AMP binding"/>
    <property type="evidence" value="ECO:0007669"/>
    <property type="project" value="TreeGrafter"/>
</dbReference>
<comment type="cofactor">
    <cofactor evidence="1 14">
        <name>Mg(2+)</name>
        <dbReference type="ChEBI" id="CHEBI:18420"/>
    </cofactor>
</comment>
<feature type="binding site" evidence="14">
    <location>
        <begin position="74"/>
        <end position="75"/>
    </location>
    <ligand>
        <name>ATP</name>
        <dbReference type="ChEBI" id="CHEBI:30616"/>
    </ligand>
</feature>
<comment type="subcellular location">
    <subcellularLocation>
        <location evidence="2 14">Cytoplasm</location>
    </subcellularLocation>
</comment>
<comment type="caution">
    <text evidence="14">Lacks conserved residue(s) required for the propagation of feature annotation.</text>
</comment>
<dbReference type="InterPro" id="IPR035966">
    <property type="entry name" value="PKF_sf"/>
</dbReference>
<dbReference type="InterPro" id="IPR015912">
    <property type="entry name" value="Phosphofructokinase_CS"/>
</dbReference>
<dbReference type="InterPro" id="IPR022953">
    <property type="entry name" value="ATP_PFK"/>
</dbReference>
<comment type="pathway">
    <text evidence="3 14">Carbohydrate degradation; glycolysis; D-glyceraldehyde 3-phosphate and glycerone phosphate from D-glucose: step 3/4.</text>
</comment>
<dbReference type="GO" id="GO:0003872">
    <property type="term" value="F:6-phosphofructokinase activity"/>
    <property type="evidence" value="ECO:0007669"/>
    <property type="project" value="UniProtKB-UniRule"/>
</dbReference>
<feature type="binding site" description="in other chain" evidence="14">
    <location>
        <position position="156"/>
    </location>
    <ligand>
        <name>ADP</name>
        <dbReference type="ChEBI" id="CHEBI:456216"/>
        <note>allosteric activator; ligand shared between dimeric partners</note>
    </ligand>
</feature>
<dbReference type="PROSITE" id="PS00433">
    <property type="entry name" value="PHOSPHOFRUCTOKINASE"/>
    <property type="match status" value="1"/>
</dbReference>
<dbReference type="GO" id="GO:0005945">
    <property type="term" value="C:6-phosphofructokinase complex"/>
    <property type="evidence" value="ECO:0007669"/>
    <property type="project" value="TreeGrafter"/>
</dbReference>
<evidence type="ECO:0000256" key="6">
    <source>
        <dbReference type="ARBA" id="ARBA00022679"/>
    </source>
</evidence>
<evidence type="ECO:0000256" key="11">
    <source>
        <dbReference type="ARBA" id="ARBA00022842"/>
    </source>
</evidence>
<proteinExistence type="inferred from homology"/>
<dbReference type="GO" id="GO:0005524">
    <property type="term" value="F:ATP binding"/>
    <property type="evidence" value="ECO:0007669"/>
    <property type="project" value="UniProtKB-KW"/>
</dbReference>
<keyword evidence="12 14" id="KW-0324">Glycolysis</keyword>
<comment type="similarity">
    <text evidence="14">Belongs to the phosphofructokinase type A (PFKA) family. ATP-dependent PFK group I subfamily. Prokaryotic clade 'B1' sub-subfamily.</text>
</comment>
<feature type="binding site" evidence="14">
    <location>
        <position position="164"/>
    </location>
    <ligand>
        <name>substrate</name>
        <note>ligand shared between dimeric partners</note>
    </ligand>
</feature>
<feature type="binding site" description="in other chain" evidence="14">
    <location>
        <begin position="171"/>
        <end position="173"/>
    </location>
    <ligand>
        <name>substrate</name>
        <note>ligand shared between dimeric partners</note>
    </ligand>
</feature>
<evidence type="ECO:0000256" key="10">
    <source>
        <dbReference type="ARBA" id="ARBA00022840"/>
    </source>
</evidence>
<evidence type="ECO:0000313" key="16">
    <source>
        <dbReference type="EMBL" id="HEN27690.1"/>
    </source>
</evidence>
<keyword evidence="6 14" id="KW-0808">Transferase</keyword>
<organism evidence="16">
    <name type="scientific">candidate division WOR-3 bacterium</name>
    <dbReference type="NCBI Taxonomy" id="2052148"/>
    <lineage>
        <taxon>Bacteria</taxon>
        <taxon>Bacteria division WOR-3</taxon>
    </lineage>
</organism>
<comment type="activity regulation">
    <text evidence="14">Allosterically activated by ADP and other diphosphonucleosides, and allosterically inhibited by phosphoenolpyruvate.</text>
</comment>
<sequence length="324" mass="35472">MAIKKVGLITAGGDAPGMNACLRFLIKGLIDEHYEVFGIYKGFKGLIEKNYQKLSKRDAGGIIQKGGTILGTSRYPDFVKKEIQKVAVRNLEEMGMDAIVVIGGDGSMHGAYALSQMGIKVIGIPASIDNDIYGTDETLGADTALNTIVKSVDIIKDTASSLDRAFIIEVMGHTSGYLALNASVSTGAEACFIPEYETDIDEVVKRLNQRFIEGRSNSIIIVAEGYSSGYKVKELLEKKGIKYELRVTVLGHLQRGGSPTFRDRKLALEFASHAIELIKKEKFGVMIAKKDSLITEVPLEEVVSRKKTLDAALLKMMDTIKWED</sequence>